<evidence type="ECO:0000313" key="3">
    <source>
        <dbReference type="Proteomes" id="UP000091820"/>
    </source>
</evidence>
<dbReference type="InterPro" id="IPR029071">
    <property type="entry name" value="Ubiquitin-like_domsf"/>
</dbReference>
<proteinExistence type="predicted"/>
<dbReference type="SUPFAM" id="SSF54236">
    <property type="entry name" value="Ubiquitin-like"/>
    <property type="match status" value="2"/>
</dbReference>
<keyword evidence="3" id="KW-1185">Reference proteome</keyword>
<protein>
    <recommendedName>
        <fullName evidence="1">Ubiquitin-like domain-containing protein</fullName>
    </recommendedName>
</protein>
<dbReference type="InterPro" id="IPR000626">
    <property type="entry name" value="Ubiquitin-like_dom"/>
</dbReference>
<dbReference type="PROSITE" id="PS00299">
    <property type="entry name" value="UBIQUITIN_1"/>
    <property type="match status" value="1"/>
</dbReference>
<sequence>MQIFVKTLIGNTITLDVESAESVESVKAKIQELQNIPPAQQRLLFAWKQLENQRSLAYYNIQKESTLHLVVRLLGGRQFFIQTITGKMIDLEVKLSDTVKDVKVKLEAKEGIAPEQQFLIFAGQQLEDKRKLCDYNIQKESKLHLVLRLRGGYTKMNVVDTEKCFHPEKDLYHVKQLDNNRIGFDHNIQKQIV</sequence>
<reference evidence="3" key="1">
    <citation type="submission" date="2014-03" db="EMBL/GenBank/DDBJ databases">
        <authorList>
            <person name="Aksoy S."/>
            <person name="Warren W."/>
            <person name="Wilson R.K."/>
        </authorList>
    </citation>
    <scope>NUCLEOTIDE SEQUENCE [LARGE SCALE GENOMIC DNA]</scope>
    <source>
        <strain evidence="3">IAEA</strain>
    </source>
</reference>
<dbReference type="InterPro" id="IPR019956">
    <property type="entry name" value="Ubiquitin_dom"/>
</dbReference>
<dbReference type="PANTHER" id="PTHR10666">
    <property type="entry name" value="UBIQUITIN"/>
    <property type="match status" value="1"/>
</dbReference>
<dbReference type="EnsemblMetazoa" id="GBRI020885-RA">
    <property type="protein sequence ID" value="GBRI020885-PA"/>
    <property type="gene ID" value="GBRI020885"/>
</dbReference>
<name>A0A1A9WIC9_9MUSC</name>
<dbReference type="PROSITE" id="PS50053">
    <property type="entry name" value="UBIQUITIN_2"/>
    <property type="match status" value="2"/>
</dbReference>
<evidence type="ECO:0000259" key="1">
    <source>
        <dbReference type="PROSITE" id="PS50053"/>
    </source>
</evidence>
<dbReference type="Gene3D" id="3.10.20.90">
    <property type="entry name" value="Phosphatidylinositol 3-kinase Catalytic Subunit, Chain A, domain 1"/>
    <property type="match status" value="2"/>
</dbReference>
<feature type="domain" description="Ubiquitin-like" evidence="1">
    <location>
        <begin position="67"/>
        <end position="152"/>
    </location>
</feature>
<dbReference type="PRINTS" id="PR00348">
    <property type="entry name" value="UBIQUITIN"/>
</dbReference>
<dbReference type="FunFam" id="3.10.20.90:FF:000160">
    <property type="entry name" value="Polyubiquitin-C"/>
    <property type="match status" value="2"/>
</dbReference>
<accession>A0A1A9WIC9</accession>
<dbReference type="SMART" id="SM00213">
    <property type="entry name" value="UBQ"/>
    <property type="match status" value="2"/>
</dbReference>
<dbReference type="Pfam" id="PF00240">
    <property type="entry name" value="ubiquitin"/>
    <property type="match status" value="2"/>
</dbReference>
<dbReference type="InterPro" id="IPR050158">
    <property type="entry name" value="Ubiquitin_ubiquitin-like"/>
</dbReference>
<dbReference type="STRING" id="37001.A0A1A9WIC9"/>
<dbReference type="Proteomes" id="UP000091820">
    <property type="component" value="Unassembled WGS sequence"/>
</dbReference>
<feature type="domain" description="Ubiquitin-like" evidence="1">
    <location>
        <begin position="1"/>
        <end position="76"/>
    </location>
</feature>
<evidence type="ECO:0000313" key="2">
    <source>
        <dbReference type="EnsemblMetazoa" id="GBRI020885-PA"/>
    </source>
</evidence>
<dbReference type="AlphaFoldDB" id="A0A1A9WIC9"/>
<organism evidence="2 3">
    <name type="scientific">Glossina brevipalpis</name>
    <dbReference type="NCBI Taxonomy" id="37001"/>
    <lineage>
        <taxon>Eukaryota</taxon>
        <taxon>Metazoa</taxon>
        <taxon>Ecdysozoa</taxon>
        <taxon>Arthropoda</taxon>
        <taxon>Hexapoda</taxon>
        <taxon>Insecta</taxon>
        <taxon>Pterygota</taxon>
        <taxon>Neoptera</taxon>
        <taxon>Endopterygota</taxon>
        <taxon>Diptera</taxon>
        <taxon>Brachycera</taxon>
        <taxon>Muscomorpha</taxon>
        <taxon>Hippoboscoidea</taxon>
        <taxon>Glossinidae</taxon>
        <taxon>Glossina</taxon>
    </lineage>
</organism>
<reference evidence="2" key="2">
    <citation type="submission" date="2020-05" db="UniProtKB">
        <authorList>
            <consortium name="EnsemblMetazoa"/>
        </authorList>
    </citation>
    <scope>IDENTIFICATION</scope>
    <source>
        <strain evidence="2">IAEA</strain>
    </source>
</reference>
<dbReference type="VEuPathDB" id="VectorBase:GBRI020885"/>
<dbReference type="InterPro" id="IPR019954">
    <property type="entry name" value="Ubiquitin_CS"/>
</dbReference>